<evidence type="ECO:0000313" key="2">
    <source>
        <dbReference type="Proteomes" id="UP001358417"/>
    </source>
</evidence>
<keyword evidence="2" id="KW-1185">Reference proteome</keyword>
<dbReference type="Gene3D" id="3.10.180.10">
    <property type="entry name" value="2,3-Dihydroxybiphenyl 1,2-Dioxygenase, domain 1"/>
    <property type="match status" value="1"/>
</dbReference>
<gene>
    <name evidence="1" type="ORF">LTR84_003594</name>
</gene>
<dbReference type="Proteomes" id="UP001358417">
    <property type="component" value="Unassembled WGS sequence"/>
</dbReference>
<accession>A0AAV9N7B5</accession>
<dbReference type="InterPro" id="IPR029068">
    <property type="entry name" value="Glyas_Bleomycin-R_OHBP_Dase"/>
</dbReference>
<organism evidence="1 2">
    <name type="scientific">Exophiala bonariae</name>
    <dbReference type="NCBI Taxonomy" id="1690606"/>
    <lineage>
        <taxon>Eukaryota</taxon>
        <taxon>Fungi</taxon>
        <taxon>Dikarya</taxon>
        <taxon>Ascomycota</taxon>
        <taxon>Pezizomycotina</taxon>
        <taxon>Eurotiomycetes</taxon>
        <taxon>Chaetothyriomycetidae</taxon>
        <taxon>Chaetothyriales</taxon>
        <taxon>Herpotrichiellaceae</taxon>
        <taxon>Exophiala</taxon>
    </lineage>
</organism>
<dbReference type="SUPFAM" id="SSF54593">
    <property type="entry name" value="Glyoxalase/Bleomycin resistance protein/Dihydroxybiphenyl dioxygenase"/>
    <property type="match status" value="1"/>
</dbReference>
<evidence type="ECO:0000313" key="1">
    <source>
        <dbReference type="EMBL" id="KAK5051035.1"/>
    </source>
</evidence>
<evidence type="ECO:0008006" key="3">
    <source>
        <dbReference type="Google" id="ProtNLM"/>
    </source>
</evidence>
<sequence length="128" mass="14010">MRELKFAILATGNSVCIEVFQFIDPAPRPRDEEFEFSRVGIFHICVTDPNPGPLVKKIVENGGKKVGGAMDYSRYGLAGQSGVYTQDPWGNVVEVMSISLERVSSAGNALGWYIDTQKDKDKAQGPSL</sequence>
<dbReference type="AlphaFoldDB" id="A0AAV9N7B5"/>
<dbReference type="RefSeq" id="XP_064705535.1">
    <property type="nucleotide sequence ID" value="XM_064847182.1"/>
</dbReference>
<reference evidence="1 2" key="1">
    <citation type="submission" date="2023-08" db="EMBL/GenBank/DDBJ databases">
        <title>Black Yeasts Isolated from many extreme environments.</title>
        <authorList>
            <person name="Coleine C."/>
            <person name="Stajich J.E."/>
            <person name="Selbmann L."/>
        </authorList>
    </citation>
    <scope>NUCLEOTIDE SEQUENCE [LARGE SCALE GENOMIC DNA]</scope>
    <source>
        <strain evidence="1 2">CCFEE 5792</strain>
    </source>
</reference>
<protein>
    <recommendedName>
        <fullName evidence="3">VOC domain-containing protein</fullName>
    </recommendedName>
</protein>
<proteinExistence type="predicted"/>
<dbReference type="GeneID" id="89971781"/>
<dbReference type="EMBL" id="JAVRRD010000016">
    <property type="protein sequence ID" value="KAK5051035.1"/>
    <property type="molecule type" value="Genomic_DNA"/>
</dbReference>
<comment type="caution">
    <text evidence="1">The sequence shown here is derived from an EMBL/GenBank/DDBJ whole genome shotgun (WGS) entry which is preliminary data.</text>
</comment>
<name>A0AAV9N7B5_9EURO</name>